<feature type="compositionally biased region" description="Polar residues" evidence="1">
    <location>
        <begin position="204"/>
        <end position="222"/>
    </location>
</feature>
<feature type="compositionally biased region" description="Basic and acidic residues" evidence="1">
    <location>
        <begin position="259"/>
        <end position="270"/>
    </location>
</feature>
<reference evidence="2" key="1">
    <citation type="submission" date="2022-03" db="EMBL/GenBank/DDBJ databases">
        <authorList>
            <person name="Martin C."/>
        </authorList>
    </citation>
    <scope>NUCLEOTIDE SEQUENCE</scope>
</reference>
<accession>A0A8J1U2Y5</accession>
<organism evidence="2 3">
    <name type="scientific">Owenia fusiformis</name>
    <name type="common">Polychaete worm</name>
    <dbReference type="NCBI Taxonomy" id="6347"/>
    <lineage>
        <taxon>Eukaryota</taxon>
        <taxon>Metazoa</taxon>
        <taxon>Spiralia</taxon>
        <taxon>Lophotrochozoa</taxon>
        <taxon>Annelida</taxon>
        <taxon>Polychaeta</taxon>
        <taxon>Sedentaria</taxon>
        <taxon>Canalipalpata</taxon>
        <taxon>Sabellida</taxon>
        <taxon>Oweniida</taxon>
        <taxon>Oweniidae</taxon>
        <taxon>Owenia</taxon>
    </lineage>
</organism>
<dbReference type="PANTHER" id="PTHR16524:SF2">
    <property type="entry name" value="CELL DEATH REGULATOR AVEN"/>
    <property type="match status" value="1"/>
</dbReference>
<feature type="compositionally biased region" description="Basic and acidic residues" evidence="1">
    <location>
        <begin position="227"/>
        <end position="239"/>
    </location>
</feature>
<feature type="compositionally biased region" description="Polar residues" evidence="1">
    <location>
        <begin position="240"/>
        <end position="250"/>
    </location>
</feature>
<feature type="region of interest" description="Disordered" evidence="1">
    <location>
        <begin position="1"/>
        <end position="93"/>
    </location>
</feature>
<dbReference type="GO" id="GO:0010972">
    <property type="term" value="P:negative regulation of G2/M transition of mitotic cell cycle"/>
    <property type="evidence" value="ECO:0007669"/>
    <property type="project" value="TreeGrafter"/>
</dbReference>
<comment type="caution">
    <text evidence="2">The sequence shown here is derived from an EMBL/GenBank/DDBJ whole genome shotgun (WGS) entry which is preliminary data.</text>
</comment>
<feature type="region of interest" description="Disordered" evidence="1">
    <location>
        <begin position="204"/>
        <end position="270"/>
    </location>
</feature>
<feature type="compositionally biased region" description="Basic residues" evidence="1">
    <location>
        <begin position="8"/>
        <end position="21"/>
    </location>
</feature>
<feature type="region of interest" description="Disordered" evidence="1">
    <location>
        <begin position="286"/>
        <end position="310"/>
    </location>
</feature>
<feature type="compositionally biased region" description="Basic and acidic residues" evidence="1">
    <location>
        <begin position="56"/>
        <end position="93"/>
    </location>
</feature>
<gene>
    <name evidence="2" type="ORF">OFUS_LOCUS16058</name>
</gene>
<dbReference type="InterPro" id="IPR026187">
    <property type="entry name" value="Aven"/>
</dbReference>
<evidence type="ECO:0000313" key="3">
    <source>
        <dbReference type="Proteomes" id="UP000749559"/>
    </source>
</evidence>
<dbReference type="Proteomes" id="UP000749559">
    <property type="component" value="Unassembled WGS sequence"/>
</dbReference>
<sequence>MRPDEHKQKKNTQYKKKHGISSKKQEKTEDSGKDGKKFKDTKQGKSGPKQPPAARTYRDDENEDKRLNRPEASAHDDRIKGGDDEGQAKVFKRRELVNNWEKYELPVESEPELRGKDFSEALAEAGDSLSQFRFQDEKDFNESLEDGGGASDLPKFLSINMVDLTGAIKSVPIHERLGLDTGLFDESTLQLMNDEAKMYAPSTQGAILNNTPEQSYTTNDNIEPNEEDKANSEHEKSDDTIINDTHTAESLPSIANEDADTKAHVDSKNDSKGLTVIDNELMDLLDNTNQDSSSTKLPQTMNAAPKSNNLKSMDDDLDVLLGITPSSTSKPGLNHGSGLQEQFENRTGAELSKTNDVLEIETKVTELQVEPVVKGVGEKSDNLEDWLDSMLDD</sequence>
<protein>
    <submittedName>
        <fullName evidence="2">Uncharacterized protein</fullName>
    </submittedName>
</protein>
<evidence type="ECO:0000256" key="1">
    <source>
        <dbReference type="SAM" id="MobiDB-lite"/>
    </source>
</evidence>
<dbReference type="EMBL" id="CAIIXF020000008">
    <property type="protein sequence ID" value="CAH1790904.1"/>
    <property type="molecule type" value="Genomic_DNA"/>
</dbReference>
<dbReference type="PANTHER" id="PTHR16524">
    <property type="entry name" value="CELL DEATH REGULATOR AVEN"/>
    <property type="match status" value="1"/>
</dbReference>
<proteinExistence type="predicted"/>
<dbReference type="OrthoDB" id="6338233at2759"/>
<evidence type="ECO:0000313" key="2">
    <source>
        <dbReference type="EMBL" id="CAH1790904.1"/>
    </source>
</evidence>
<feature type="compositionally biased region" description="Basic and acidic residues" evidence="1">
    <location>
        <begin position="23"/>
        <end position="43"/>
    </location>
</feature>
<keyword evidence="3" id="KW-1185">Reference proteome</keyword>
<name>A0A8J1U2Y5_OWEFU</name>
<dbReference type="AlphaFoldDB" id="A0A8J1U2Y5"/>